<feature type="compositionally biased region" description="Basic and acidic residues" evidence="2">
    <location>
        <begin position="1520"/>
        <end position="1563"/>
    </location>
</feature>
<dbReference type="Pfam" id="PF18830">
    <property type="entry name" value="LPD16"/>
    <property type="match status" value="1"/>
</dbReference>
<gene>
    <name evidence="8" type="ORF">BEI59_22665</name>
</gene>
<organism evidence="8 9">
    <name type="scientific">Eisenbergiella tayi</name>
    <dbReference type="NCBI Taxonomy" id="1432052"/>
    <lineage>
        <taxon>Bacteria</taxon>
        <taxon>Bacillati</taxon>
        <taxon>Bacillota</taxon>
        <taxon>Clostridia</taxon>
        <taxon>Lachnospirales</taxon>
        <taxon>Lachnospiraceae</taxon>
        <taxon>Eisenbergiella</taxon>
    </lineage>
</organism>
<dbReference type="Proteomes" id="UP000094271">
    <property type="component" value="Unassembled WGS sequence"/>
</dbReference>
<feature type="compositionally biased region" description="Basic and acidic residues" evidence="2">
    <location>
        <begin position="1186"/>
        <end position="1195"/>
    </location>
</feature>
<accession>A0A1E3UCE8</accession>
<evidence type="ECO:0000259" key="4">
    <source>
        <dbReference type="Pfam" id="PF14191"/>
    </source>
</evidence>
<evidence type="ECO:0000256" key="1">
    <source>
        <dbReference type="SAM" id="Coils"/>
    </source>
</evidence>
<feature type="domain" description="DUF4316" evidence="5">
    <location>
        <begin position="1159"/>
        <end position="1194"/>
    </location>
</feature>
<dbReference type="InterPro" id="IPR040568">
    <property type="entry name" value="LPD16"/>
</dbReference>
<dbReference type="InterPro" id="IPR025465">
    <property type="entry name" value="DUF4316"/>
</dbReference>
<feature type="region of interest" description="Disordered" evidence="2">
    <location>
        <begin position="1174"/>
        <end position="1213"/>
    </location>
</feature>
<evidence type="ECO:0000259" key="7">
    <source>
        <dbReference type="Pfam" id="PF18840"/>
    </source>
</evidence>
<sequence length="1563" mass="176527">MGSLPNPLEKKGVQATGKEKIQIENGVLLIDTRRACFDMQAIENRRFMYEPQTGTLILGYQFRGKDLASSHAEEHADSGATEPFDRFIRGWIGTGREYKNGVIHFAPNIDGQNPEQFDRAYSTLEMFRENKANGKTVVRGFGDRWEQPLSNLIPERSDRMSEVFSIQIHNRKLFEQGGQGVWLELPTTADQLQEAMRQVGISADNPQDFFINGYSSPEDKRLALPYDLVLAAGVDELNYLAARLEPLAPAEIAELNAALTRPHEEFASIGQIIDYPDNMEYFVHLPGVDTPSALGDYYLHKSGMVQMPEEWKGGIDPYRFGSHIAKQEQGQFTPYGYLVKSGDEWQRVHEGQPVPEPYRVMSFPPPQADRVEMRTEQAQSLTGAFPAGPIVLKGKTRDEYMKEITDRLENGIQELMDSDRYQSYLTAMSKFHGYSFRNTMLIHMQKPDASLVAGLTKWQSEFERTRKKGERGLKILAPKPYTARKQVPKLDPATGQPITGPDGKPVTEEQEVTVPSFVVVSVYDISQTEGKEVPDITVNILDGNVDRYDDFLSALKQSTPYSFALEEINTGANGYCNYTDRHIGIKEGMGQLQTVETSIHEVTHARLYEKNRKLPDKKQPDQATREVQAESVAFAVCQYFGLDTSGFSFGYIADWGTGRDMKELKASLETIRATANELINEIEYHFAELQKQREQETEQEAPAPETIYRVRANPHKDGPENGYLLQAYLPQENGRAKLGDVLYTGTMGKCKEFMGQLVSGELTPEQVKAQNEKAPEPEPPTFTIYQLKRDDGLRAYQFEPYERLQAGGLSVDPANYEQVYSAPLEPGMTLETIYQKFNLDHPADFTGHSLSVSDVVVLHQAGEDTAHYCDSFGFQDVPEFLQERQAVQEQEAVYRIGDNYLHIQTCESGFDYTLYDRTFQPGDGGQLDNPALTFEAAKDGIAALHGMSGLPCEPVTPADFEKMQEVYNQQPTVTVNFSENGELKQGDVLPYGLAERTFERLDREARAERDDPDRGRYYKTDFTVTYMMEGQLYEYNGRQDFGDGDGPLSDHIRGHAEHYRNDPQYQAYLASKGIQKEENEGYDFTLNLLVPYLKLHANLSEVERTAKRAVEELQAKGITSPEDTARLNYYTALQAYAVQGRVELNTAAAPELPPMPKLDDYLKTAEMTLEQNPDMYDGVLNNTPTDSEREAKEKAGASTPAAPTKKPEETRQTEAGTAVYYYAINESAARHAKEANSFDDYKPGSATAEYRQYVDEAVALAERQKKRVDPQYHEKIDYLLDLYCRKLAENMNHRFAIDARVPSVLIAGPANFPVRQKEKQNAARDSNMEEWQHIRGLLDKIRSTGMGGISADDPQAVKKLQDKLEKLEQLQETMKSVNAYYRKHKTLDGCPHLSAETIEKLKAGMAGSWRTEPKPFESYELSNNNQEIHRLKDRIQALTRRAELGYVGWEFDGGHVEANQTDNRLQIFFDEKPDADTRKTLGGNGFHWSPKAGAWQRQLNDNAIYAADRIKCIAPLSGERPTDLQRKARKEKEKPSIRAQLKAEKPAEPKKAAPEKSKELEVV</sequence>
<dbReference type="Pfam" id="PF14195">
    <property type="entry name" value="DUF4316"/>
    <property type="match status" value="1"/>
</dbReference>
<dbReference type="EMBL" id="MEHA01000020">
    <property type="protein sequence ID" value="ODR47478.1"/>
    <property type="molecule type" value="Genomic_DNA"/>
</dbReference>
<dbReference type="InterPro" id="IPR009899">
    <property type="entry name" value="ArdA"/>
</dbReference>
<feature type="region of interest" description="Disordered" evidence="2">
    <location>
        <begin position="487"/>
        <end position="509"/>
    </location>
</feature>
<dbReference type="InterPro" id="IPR025923">
    <property type="entry name" value="YodL-like_dom"/>
</dbReference>
<protein>
    <recommendedName>
        <fullName evidence="10">DUF4316 domain-containing protein</fullName>
    </recommendedName>
</protein>
<dbReference type="GO" id="GO:0003697">
    <property type="term" value="F:single-stranded DNA binding"/>
    <property type="evidence" value="ECO:0007669"/>
    <property type="project" value="InterPro"/>
</dbReference>
<feature type="domain" description="N-terminal" evidence="3">
    <location>
        <begin position="396"/>
        <end position="515"/>
    </location>
</feature>
<evidence type="ECO:0000259" key="6">
    <source>
        <dbReference type="Pfam" id="PF18830"/>
    </source>
</evidence>
<dbReference type="Pfam" id="PF08401">
    <property type="entry name" value="ArdcN"/>
    <property type="match status" value="1"/>
</dbReference>
<evidence type="ECO:0000313" key="9">
    <source>
        <dbReference type="Proteomes" id="UP000094271"/>
    </source>
</evidence>
<evidence type="ECO:0000256" key="2">
    <source>
        <dbReference type="SAM" id="MobiDB-lite"/>
    </source>
</evidence>
<dbReference type="Pfam" id="PF07275">
    <property type="entry name" value="ArdA"/>
    <property type="match status" value="1"/>
</dbReference>
<evidence type="ECO:0000259" key="3">
    <source>
        <dbReference type="Pfam" id="PF08401"/>
    </source>
</evidence>
<feature type="domain" description="Large polyvalent protein associated" evidence="7">
    <location>
        <begin position="968"/>
        <end position="1060"/>
    </location>
</feature>
<name>A0A1E3UCE8_9FIRM</name>
<dbReference type="Pfam" id="PF14191">
    <property type="entry name" value="YodL"/>
    <property type="match status" value="1"/>
</dbReference>
<comment type="caution">
    <text evidence="8">The sequence shown here is derived from an EMBL/GenBank/DDBJ whole genome shotgun (WGS) entry which is preliminary data.</text>
</comment>
<evidence type="ECO:0008006" key="10">
    <source>
        <dbReference type="Google" id="ProtNLM"/>
    </source>
</evidence>
<dbReference type="RefSeq" id="WP_069431944.1">
    <property type="nucleotide sequence ID" value="NZ_MEHA01000020.1"/>
</dbReference>
<feature type="coiled-coil region" evidence="1">
    <location>
        <begin position="661"/>
        <end position="699"/>
    </location>
</feature>
<dbReference type="InterPro" id="IPR013610">
    <property type="entry name" value="ArdC_N"/>
</dbReference>
<dbReference type="Pfam" id="PF18840">
    <property type="entry name" value="LPD25"/>
    <property type="match status" value="1"/>
</dbReference>
<proteinExistence type="predicted"/>
<reference evidence="8 9" key="1">
    <citation type="submission" date="2016-08" db="EMBL/GenBank/DDBJ databases">
        <authorList>
            <person name="Seilhamer J.J."/>
        </authorList>
    </citation>
    <scope>NUCLEOTIDE SEQUENCE [LARGE SCALE GENOMIC DNA]</scope>
    <source>
        <strain evidence="8 9">NML150140-1</strain>
    </source>
</reference>
<keyword evidence="1" id="KW-0175">Coiled coil</keyword>
<evidence type="ECO:0000313" key="8">
    <source>
        <dbReference type="EMBL" id="ODR47478.1"/>
    </source>
</evidence>
<feature type="region of interest" description="Disordered" evidence="2">
    <location>
        <begin position="1517"/>
        <end position="1563"/>
    </location>
</feature>
<feature type="domain" description="YodL-like" evidence="4">
    <location>
        <begin position="782"/>
        <end position="880"/>
    </location>
</feature>
<evidence type="ECO:0000259" key="5">
    <source>
        <dbReference type="Pfam" id="PF14195"/>
    </source>
</evidence>
<dbReference type="InterPro" id="IPR041045">
    <property type="entry name" value="LPD25"/>
</dbReference>
<feature type="domain" description="Large polyvalent protein-associated" evidence="6">
    <location>
        <begin position="888"/>
        <end position="965"/>
    </location>
</feature>